<accession>A0A8S2FZK4</accession>
<dbReference type="InterPro" id="IPR050989">
    <property type="entry name" value="Rap1_Ran_GAP"/>
</dbReference>
<dbReference type="GO" id="GO:0051056">
    <property type="term" value="P:regulation of small GTPase mediated signal transduction"/>
    <property type="evidence" value="ECO:0007669"/>
    <property type="project" value="InterPro"/>
</dbReference>
<gene>
    <name evidence="3" type="ORF">OVA965_LOCUS41911</name>
    <name evidence="4" type="ORF">TMI583_LOCUS43677</name>
</gene>
<dbReference type="Pfam" id="PF02145">
    <property type="entry name" value="Rap_GAP"/>
    <property type="match status" value="1"/>
</dbReference>
<evidence type="ECO:0000256" key="1">
    <source>
        <dbReference type="ARBA" id="ARBA00022468"/>
    </source>
</evidence>
<name>A0A8S2FZK4_9BILA</name>
<dbReference type="SUPFAM" id="SSF111347">
    <property type="entry name" value="Rap/Ran-GAP"/>
    <property type="match status" value="1"/>
</dbReference>
<dbReference type="Proteomes" id="UP000682733">
    <property type="component" value="Unassembled WGS sequence"/>
</dbReference>
<dbReference type="GO" id="GO:0005096">
    <property type="term" value="F:GTPase activator activity"/>
    <property type="evidence" value="ECO:0007669"/>
    <property type="project" value="UniProtKB-KW"/>
</dbReference>
<dbReference type="PANTHER" id="PTHR15711">
    <property type="entry name" value="RAP GTPASE-ACTIVATING PROTEIN"/>
    <property type="match status" value="1"/>
</dbReference>
<dbReference type="EMBL" id="CAJOBA010073497">
    <property type="protein sequence ID" value="CAF4404747.1"/>
    <property type="molecule type" value="Genomic_DNA"/>
</dbReference>
<evidence type="ECO:0000313" key="3">
    <source>
        <dbReference type="EMBL" id="CAF1597793.1"/>
    </source>
</evidence>
<evidence type="ECO:0000313" key="4">
    <source>
        <dbReference type="EMBL" id="CAF4404747.1"/>
    </source>
</evidence>
<dbReference type="AlphaFoldDB" id="A0A8S2FZK4"/>
<reference evidence="3" key="1">
    <citation type="submission" date="2021-02" db="EMBL/GenBank/DDBJ databases">
        <authorList>
            <person name="Nowell W R."/>
        </authorList>
    </citation>
    <scope>NUCLEOTIDE SEQUENCE</scope>
</reference>
<comment type="caution">
    <text evidence="3">The sequence shown here is derived from an EMBL/GenBank/DDBJ whole genome shotgun (WGS) entry which is preliminary data.</text>
</comment>
<feature type="domain" description="Rap-GAP" evidence="2">
    <location>
        <begin position="20"/>
        <end position="176"/>
    </location>
</feature>
<organism evidence="3 5">
    <name type="scientific">Didymodactylos carnosus</name>
    <dbReference type="NCBI Taxonomy" id="1234261"/>
    <lineage>
        <taxon>Eukaryota</taxon>
        <taxon>Metazoa</taxon>
        <taxon>Spiralia</taxon>
        <taxon>Gnathifera</taxon>
        <taxon>Rotifera</taxon>
        <taxon>Eurotatoria</taxon>
        <taxon>Bdelloidea</taxon>
        <taxon>Philodinida</taxon>
        <taxon>Philodinidae</taxon>
        <taxon>Didymodactylos</taxon>
    </lineage>
</organism>
<dbReference type="PROSITE" id="PS50085">
    <property type="entry name" value="RAPGAP"/>
    <property type="match status" value="1"/>
</dbReference>
<dbReference type="Proteomes" id="UP000677228">
    <property type="component" value="Unassembled WGS sequence"/>
</dbReference>
<evidence type="ECO:0000259" key="2">
    <source>
        <dbReference type="PROSITE" id="PS50085"/>
    </source>
</evidence>
<dbReference type="InterPro" id="IPR035974">
    <property type="entry name" value="Rap/Ran-GAP_sf"/>
</dbReference>
<dbReference type="PANTHER" id="PTHR15711:SF32">
    <property type="entry name" value="RAP GTPASE ACTIVATING PROTEIN 1, ISOFORM H"/>
    <property type="match status" value="1"/>
</dbReference>
<evidence type="ECO:0000313" key="5">
    <source>
        <dbReference type="Proteomes" id="UP000677228"/>
    </source>
</evidence>
<dbReference type="InterPro" id="IPR000331">
    <property type="entry name" value="Rap/Ran_GAP_dom"/>
</dbReference>
<sequence length="176" mass="20330">MYPLIRFEPVGDYKANDKIYRFDKRNDERQYCKIGVYYQKLGQDTENAILSNRFQSKYMENFLNLIAGEKVRLKGFKNYKGDLDVKEDLHGLYSYHTIHEQHEIMFNVAPMIPSSIGINGEYVERKALPGNSFVCIIFQDPGADFKPDIMAGRVNQVYITVQPTNISLNIDTTAND</sequence>
<dbReference type="GO" id="GO:0005737">
    <property type="term" value="C:cytoplasm"/>
    <property type="evidence" value="ECO:0007669"/>
    <property type="project" value="TreeGrafter"/>
</dbReference>
<keyword evidence="1" id="KW-0343">GTPase activation</keyword>
<proteinExistence type="predicted"/>
<dbReference type="EMBL" id="CAJNOK010049832">
    <property type="protein sequence ID" value="CAF1597793.1"/>
    <property type="molecule type" value="Genomic_DNA"/>
</dbReference>
<protein>
    <recommendedName>
        <fullName evidence="2">Rap-GAP domain-containing protein</fullName>
    </recommendedName>
</protein>
<dbReference type="Gene3D" id="3.40.50.11210">
    <property type="entry name" value="Rap/Ran-GAP"/>
    <property type="match status" value="1"/>
</dbReference>